<evidence type="ECO:0000313" key="7">
    <source>
        <dbReference type="EMBL" id="SVA16787.1"/>
    </source>
</evidence>
<keyword evidence="5 6" id="KW-0472">Membrane</keyword>
<dbReference type="EMBL" id="UINC01004778">
    <property type="protein sequence ID" value="SVA16787.1"/>
    <property type="molecule type" value="Genomic_DNA"/>
</dbReference>
<keyword evidence="4 6" id="KW-1133">Transmembrane helix</keyword>
<protein>
    <recommendedName>
        <fullName evidence="8">Lysine exporter protein LysE/YggA</fullName>
    </recommendedName>
</protein>
<dbReference type="GO" id="GO:0005886">
    <property type="term" value="C:plasma membrane"/>
    <property type="evidence" value="ECO:0007669"/>
    <property type="project" value="UniProtKB-SubCell"/>
</dbReference>
<evidence type="ECO:0000256" key="1">
    <source>
        <dbReference type="ARBA" id="ARBA00004651"/>
    </source>
</evidence>
<feature type="transmembrane region" description="Helical" evidence="6">
    <location>
        <begin position="70"/>
        <end position="88"/>
    </location>
</feature>
<keyword evidence="2" id="KW-1003">Cell membrane</keyword>
<feature type="transmembrane region" description="Helical" evidence="6">
    <location>
        <begin position="6"/>
        <end position="27"/>
    </location>
</feature>
<dbReference type="AlphaFoldDB" id="A0A381TPP5"/>
<organism evidence="7">
    <name type="scientific">marine metagenome</name>
    <dbReference type="NCBI Taxonomy" id="408172"/>
    <lineage>
        <taxon>unclassified sequences</taxon>
        <taxon>metagenomes</taxon>
        <taxon>ecological metagenomes</taxon>
    </lineage>
</organism>
<evidence type="ECO:0000256" key="5">
    <source>
        <dbReference type="ARBA" id="ARBA00023136"/>
    </source>
</evidence>
<dbReference type="PANTHER" id="PTHR30086:SF20">
    <property type="entry name" value="ARGININE EXPORTER PROTEIN ARGO-RELATED"/>
    <property type="match status" value="1"/>
</dbReference>
<proteinExistence type="predicted"/>
<evidence type="ECO:0000256" key="3">
    <source>
        <dbReference type="ARBA" id="ARBA00022692"/>
    </source>
</evidence>
<feature type="transmembrane region" description="Helical" evidence="6">
    <location>
        <begin position="145"/>
        <end position="163"/>
    </location>
</feature>
<dbReference type="PANTHER" id="PTHR30086">
    <property type="entry name" value="ARGININE EXPORTER PROTEIN ARGO"/>
    <property type="match status" value="1"/>
</dbReference>
<feature type="transmembrane region" description="Helical" evidence="6">
    <location>
        <begin position="39"/>
        <end position="64"/>
    </location>
</feature>
<name>A0A381TPP5_9ZZZZ</name>
<feature type="non-terminal residue" evidence="7">
    <location>
        <position position="1"/>
    </location>
</feature>
<keyword evidence="3 6" id="KW-0812">Transmembrane</keyword>
<feature type="transmembrane region" description="Helical" evidence="6">
    <location>
        <begin position="183"/>
        <end position="201"/>
    </location>
</feature>
<comment type="subcellular location">
    <subcellularLocation>
        <location evidence="1">Cell membrane</location>
        <topology evidence="1">Multi-pass membrane protein</topology>
    </subcellularLocation>
</comment>
<dbReference type="GO" id="GO:0015171">
    <property type="term" value="F:amino acid transmembrane transporter activity"/>
    <property type="evidence" value="ECO:0007669"/>
    <property type="project" value="TreeGrafter"/>
</dbReference>
<accession>A0A381TPP5</accession>
<evidence type="ECO:0000256" key="2">
    <source>
        <dbReference type="ARBA" id="ARBA00022475"/>
    </source>
</evidence>
<evidence type="ECO:0008006" key="8">
    <source>
        <dbReference type="Google" id="ProtNLM"/>
    </source>
</evidence>
<dbReference type="Pfam" id="PF01810">
    <property type="entry name" value="LysE"/>
    <property type="match status" value="1"/>
</dbReference>
<evidence type="ECO:0000256" key="4">
    <source>
        <dbReference type="ARBA" id="ARBA00022989"/>
    </source>
</evidence>
<feature type="non-terminal residue" evidence="7">
    <location>
        <position position="202"/>
    </location>
</feature>
<evidence type="ECO:0000256" key="6">
    <source>
        <dbReference type="SAM" id="Phobius"/>
    </source>
</evidence>
<sequence>MSLSIYPAFFIFATIMVVTPGPANLVLMSSGARFGFYKSIPFVIGVTCGKLFLTIGLGLGFLTLIHSNQLLLNIIRIVGTVYICWLSWKILFLKLEKDNSNNQDYVPSLANGLLVHPLNPKAWAMIIAAYTQFTSFGNFQVEINWLTEVIIVASTFFAIQAISHSLWCWGGGLIFNFLATKDISRQIVVITLSILTVGTVIY</sequence>
<reference evidence="7" key="1">
    <citation type="submission" date="2018-05" db="EMBL/GenBank/DDBJ databases">
        <authorList>
            <person name="Lanie J.A."/>
            <person name="Ng W.-L."/>
            <person name="Kazmierczak K.M."/>
            <person name="Andrzejewski T.M."/>
            <person name="Davidsen T.M."/>
            <person name="Wayne K.J."/>
            <person name="Tettelin H."/>
            <person name="Glass J.I."/>
            <person name="Rusch D."/>
            <person name="Podicherti R."/>
            <person name="Tsui H.-C.T."/>
            <person name="Winkler M.E."/>
        </authorList>
    </citation>
    <scope>NUCLEOTIDE SEQUENCE</scope>
</reference>
<dbReference type="InterPro" id="IPR001123">
    <property type="entry name" value="LeuE-type"/>
</dbReference>
<gene>
    <name evidence="7" type="ORF">METZ01_LOCUS69641</name>
</gene>